<reference evidence="2" key="1">
    <citation type="submission" date="2023-11" db="EMBL/GenBank/DDBJ databases">
        <title>Genome assemblies of two species of porcelain crab, Petrolisthes cinctipes and Petrolisthes manimaculis (Anomura: Porcellanidae).</title>
        <authorList>
            <person name="Angst P."/>
        </authorList>
    </citation>
    <scope>NUCLEOTIDE SEQUENCE</scope>
    <source>
        <strain evidence="2">PB745_02</strain>
        <tissue evidence="2">Gill</tissue>
    </source>
</reference>
<keyword evidence="3" id="KW-1185">Reference proteome</keyword>
<dbReference type="EMBL" id="JAWZYT010000293">
    <property type="protein sequence ID" value="KAK4325248.1"/>
    <property type="molecule type" value="Genomic_DNA"/>
</dbReference>
<dbReference type="AlphaFoldDB" id="A0AAE1UHS1"/>
<sequence length="94" mass="11066">MLPKTKFFCQRRITYGVYRAVVRFNHGQLAAEGSIGKESEKVLRRVMHRRVCSEKWREGKKEESRKRKIRFVQEEEKKKAEEGETYGPGIAPLP</sequence>
<dbReference type="Proteomes" id="UP001292094">
    <property type="component" value="Unassembled WGS sequence"/>
</dbReference>
<evidence type="ECO:0000313" key="2">
    <source>
        <dbReference type="EMBL" id="KAK4325248.1"/>
    </source>
</evidence>
<organism evidence="2 3">
    <name type="scientific">Petrolisthes manimaculis</name>
    <dbReference type="NCBI Taxonomy" id="1843537"/>
    <lineage>
        <taxon>Eukaryota</taxon>
        <taxon>Metazoa</taxon>
        <taxon>Ecdysozoa</taxon>
        <taxon>Arthropoda</taxon>
        <taxon>Crustacea</taxon>
        <taxon>Multicrustacea</taxon>
        <taxon>Malacostraca</taxon>
        <taxon>Eumalacostraca</taxon>
        <taxon>Eucarida</taxon>
        <taxon>Decapoda</taxon>
        <taxon>Pleocyemata</taxon>
        <taxon>Anomura</taxon>
        <taxon>Galatheoidea</taxon>
        <taxon>Porcellanidae</taxon>
        <taxon>Petrolisthes</taxon>
    </lineage>
</organism>
<evidence type="ECO:0000313" key="3">
    <source>
        <dbReference type="Proteomes" id="UP001292094"/>
    </source>
</evidence>
<feature type="region of interest" description="Disordered" evidence="1">
    <location>
        <begin position="75"/>
        <end position="94"/>
    </location>
</feature>
<comment type="caution">
    <text evidence="2">The sequence shown here is derived from an EMBL/GenBank/DDBJ whole genome shotgun (WGS) entry which is preliminary data.</text>
</comment>
<name>A0AAE1UHS1_9EUCA</name>
<proteinExistence type="predicted"/>
<evidence type="ECO:0000256" key="1">
    <source>
        <dbReference type="SAM" id="MobiDB-lite"/>
    </source>
</evidence>
<accession>A0AAE1UHS1</accession>
<protein>
    <submittedName>
        <fullName evidence="2">Uncharacterized protein</fullName>
    </submittedName>
</protein>
<gene>
    <name evidence="2" type="ORF">Pmani_004206</name>
</gene>